<dbReference type="InterPro" id="IPR044888">
    <property type="entry name" value="Mediatior_Med7_sf"/>
</dbReference>
<evidence type="ECO:0000313" key="9">
    <source>
        <dbReference type="Proteomes" id="UP000288716"/>
    </source>
</evidence>
<dbReference type="Proteomes" id="UP000288716">
    <property type="component" value="Unassembled WGS sequence"/>
</dbReference>
<dbReference type="PANTHER" id="PTHR21428:SF11">
    <property type="entry name" value="MEDIATOR OF RNA POLYMERASE II TRANSCRIPTION SUBUNIT 7"/>
    <property type="match status" value="1"/>
</dbReference>
<evidence type="ECO:0000256" key="6">
    <source>
        <dbReference type="RuleBase" id="RU364060"/>
    </source>
</evidence>
<comment type="caution">
    <text evidence="8">The sequence shown here is derived from an EMBL/GenBank/DDBJ whole genome shotgun (WGS) entry which is preliminary data.</text>
</comment>
<dbReference type="InterPro" id="IPR009244">
    <property type="entry name" value="Mediatior_Med7"/>
</dbReference>
<keyword evidence="3 6" id="KW-0805">Transcription regulation</keyword>
<dbReference type="STRING" id="299467.A0A443SKW9"/>
<dbReference type="GO" id="GO:0070847">
    <property type="term" value="C:core mediator complex"/>
    <property type="evidence" value="ECO:0007669"/>
    <property type="project" value="TreeGrafter"/>
</dbReference>
<dbReference type="EMBL" id="NCKV01001531">
    <property type="protein sequence ID" value="RWS28181.1"/>
    <property type="molecule type" value="Genomic_DNA"/>
</dbReference>
<dbReference type="Pfam" id="PF05983">
    <property type="entry name" value="Med7"/>
    <property type="match status" value="1"/>
</dbReference>
<feature type="region of interest" description="Disordered" evidence="7">
    <location>
        <begin position="1"/>
        <end position="28"/>
    </location>
</feature>
<accession>A0A443SKW9</accession>
<organism evidence="8 9">
    <name type="scientific">Leptotrombidium deliense</name>
    <dbReference type="NCBI Taxonomy" id="299467"/>
    <lineage>
        <taxon>Eukaryota</taxon>
        <taxon>Metazoa</taxon>
        <taxon>Ecdysozoa</taxon>
        <taxon>Arthropoda</taxon>
        <taxon>Chelicerata</taxon>
        <taxon>Arachnida</taxon>
        <taxon>Acari</taxon>
        <taxon>Acariformes</taxon>
        <taxon>Trombidiformes</taxon>
        <taxon>Prostigmata</taxon>
        <taxon>Anystina</taxon>
        <taxon>Parasitengona</taxon>
        <taxon>Trombiculoidea</taxon>
        <taxon>Trombiculidae</taxon>
        <taxon>Leptotrombidium</taxon>
    </lineage>
</organism>
<evidence type="ECO:0000313" key="8">
    <source>
        <dbReference type="EMBL" id="RWS28181.1"/>
    </source>
</evidence>
<dbReference type="GO" id="GO:0003712">
    <property type="term" value="F:transcription coregulator activity"/>
    <property type="evidence" value="ECO:0007669"/>
    <property type="project" value="InterPro"/>
</dbReference>
<dbReference type="SUPFAM" id="SSF140718">
    <property type="entry name" value="Mediator hinge subcomplex-like"/>
    <property type="match status" value="1"/>
</dbReference>
<feature type="compositionally biased region" description="Polar residues" evidence="7">
    <location>
        <begin position="1"/>
        <end position="25"/>
    </location>
</feature>
<protein>
    <recommendedName>
        <fullName evidence="6">Mediator of RNA polymerase II transcription subunit 7</fullName>
    </recommendedName>
</protein>
<evidence type="ECO:0000256" key="4">
    <source>
        <dbReference type="ARBA" id="ARBA00023163"/>
    </source>
</evidence>
<keyword evidence="6" id="KW-0010">Activator</keyword>
<dbReference type="Gene3D" id="6.10.140.200">
    <property type="match status" value="1"/>
</dbReference>
<dbReference type="OrthoDB" id="10253553at2759"/>
<evidence type="ECO:0000256" key="7">
    <source>
        <dbReference type="SAM" id="MobiDB-lite"/>
    </source>
</evidence>
<comment type="similarity">
    <text evidence="2 6">Belongs to the Mediator complex subunit 7 family.</text>
</comment>
<comment type="subunit">
    <text evidence="6">Component of the Mediator complex.</text>
</comment>
<dbReference type="AlphaFoldDB" id="A0A443SKW9"/>
<proteinExistence type="inferred from homology"/>
<keyword evidence="5 6" id="KW-0539">Nucleus</keyword>
<name>A0A443SKW9_9ACAR</name>
<sequence length="246" mass="28176">MLTANATPPHSMSTASPNATAVPSTSIQSSYPLPPSQYYSNYTDENVLRNRVLEPPRPLSEVNYSMFGVTMTNDDTIIRPLETQGIKRLYPRDYDHKRELKKMNISILVNFLDLIDVLVKCPDTMKREEKCADIAMLFVQMHHLINELRPHQARETIRVTLQYQKKFRGDIIMRLNKQIDRVNEIIATCMNNIPEMNEVRNGFEELKHILVNGDASDGNLVNGDISESDFEMNELDSIMCSIVDDI</sequence>
<gene>
    <name evidence="8" type="ORF">B4U80_05684</name>
</gene>
<evidence type="ECO:0000256" key="2">
    <source>
        <dbReference type="ARBA" id="ARBA00009994"/>
    </source>
</evidence>
<evidence type="ECO:0000256" key="3">
    <source>
        <dbReference type="ARBA" id="ARBA00023015"/>
    </source>
</evidence>
<dbReference type="PANTHER" id="PTHR21428">
    <property type="entry name" value="MEDIATOR OF RNA POLYMERASE II TRANSCRIPTION SUBUNIT 7"/>
    <property type="match status" value="1"/>
</dbReference>
<comment type="subcellular location">
    <subcellularLocation>
        <location evidence="1 6">Nucleus</location>
    </subcellularLocation>
</comment>
<evidence type="ECO:0000256" key="5">
    <source>
        <dbReference type="ARBA" id="ARBA00023242"/>
    </source>
</evidence>
<comment type="function">
    <text evidence="6">Component of the Mediator complex, a coactivator involved in the regulated transcription of nearly all RNA polymerase II-dependent genes. Mediator functions as a bridge to convey information from gene-specific regulatory proteins to the basal RNA polymerase II transcription machinery.</text>
</comment>
<dbReference type="GO" id="GO:0016592">
    <property type="term" value="C:mediator complex"/>
    <property type="evidence" value="ECO:0007669"/>
    <property type="project" value="InterPro"/>
</dbReference>
<reference evidence="8 9" key="1">
    <citation type="journal article" date="2018" name="Gigascience">
        <title>Genomes of trombidid mites reveal novel predicted allergens and laterally-transferred genes associated with secondary metabolism.</title>
        <authorList>
            <person name="Dong X."/>
            <person name="Chaisiri K."/>
            <person name="Xia D."/>
            <person name="Armstrong S.D."/>
            <person name="Fang Y."/>
            <person name="Donnelly M.J."/>
            <person name="Kadowaki T."/>
            <person name="McGarry J.W."/>
            <person name="Darby A.C."/>
            <person name="Makepeace B.L."/>
        </authorList>
    </citation>
    <scope>NUCLEOTIDE SEQUENCE [LARGE SCALE GENOMIC DNA]</scope>
    <source>
        <strain evidence="8">UoL-UT</strain>
    </source>
</reference>
<keyword evidence="9" id="KW-1185">Reference proteome</keyword>
<dbReference type="InterPro" id="IPR037212">
    <property type="entry name" value="Med7/Med21-like"/>
</dbReference>
<keyword evidence="4 6" id="KW-0804">Transcription</keyword>
<evidence type="ECO:0000256" key="1">
    <source>
        <dbReference type="ARBA" id="ARBA00004123"/>
    </source>
</evidence>
<dbReference type="VEuPathDB" id="VectorBase:LDEU003858"/>
<dbReference type="GO" id="GO:0006357">
    <property type="term" value="P:regulation of transcription by RNA polymerase II"/>
    <property type="evidence" value="ECO:0007669"/>
    <property type="project" value="InterPro"/>
</dbReference>